<sequence>MFLEAPFVAYQCHCAGTSIAPAGGRPKQRAREHDDDDAGDTDHDETLQPPPSVPAQALALHPIESLLFCAECKELRCSDCVAEEISCYYCPNCMFEVPSASVKAERARHGAVAQRLCCGRNCFSCPLCTSVLSVVAGSSADGQDVGAAGSGSSIPGLGAMSSGSSIYYLSCPTCRWDSQDSGIRFDRPTGLAAQLAKIDVDTPQMLEFEHLREHYDKIARMFRQPAGAGSALGSLGSSPFLSTSSFAASVLLEPSLRLSRNKPDKKVTPYEPIAKGPSREIDQVAEAMAVPLEDLTTLEQRLRQADGMVPLKISDLRPQRVALRTKRGKRCLACEHIIVKPEPKASSIRFSVKMVAFDRVPRIRIGPDLPPSPLVVGDPFTVTLRVVNPSSNRVVVALDYQPPDPATCSVVFSQRIVDLAPVVDSWDIQEAPTATPNIPDDDDNINPDETPAASPSVALLPESITPALVGANETFVLATVTPTAAHAPIQLPIRMICTMYKKASANSSPSSSKPSAEEGSEAQEPEPHEKPIGSISFWAVVGLGTSGATPFVLDLTTAVPDDIEYAASDAADAADTAMLIDEDVRDADIQSNQQATGTDAPVS</sequence>
<comment type="caution">
    <text evidence="15">The sequence shown here is derived from an EMBL/GenBank/DDBJ whole genome shotgun (WGS) entry which is preliminary data.</text>
</comment>
<dbReference type="EMBL" id="JADGIZ020000009">
    <property type="protein sequence ID" value="KAL2917808.1"/>
    <property type="molecule type" value="Genomic_DNA"/>
</dbReference>
<evidence type="ECO:0000256" key="9">
    <source>
        <dbReference type="ARBA" id="ARBA00023054"/>
    </source>
</evidence>
<dbReference type="Pfam" id="PF05502">
    <property type="entry name" value="Dynactin_p62"/>
    <property type="match status" value="2"/>
</dbReference>
<gene>
    <name evidence="15" type="ORF">HK105_202681</name>
</gene>
<evidence type="ECO:0000256" key="4">
    <source>
        <dbReference type="ARBA" id="ARBA00022490"/>
    </source>
</evidence>
<dbReference type="InterPro" id="IPR008603">
    <property type="entry name" value="DCTN4"/>
</dbReference>
<evidence type="ECO:0000256" key="12">
    <source>
        <dbReference type="ARBA" id="ARBA00034864"/>
    </source>
</evidence>
<protein>
    <recommendedName>
        <fullName evidence="12">Dynactin subunit 4</fullName>
    </recommendedName>
</protein>
<evidence type="ECO:0000256" key="13">
    <source>
        <dbReference type="ARBA" id="ARBA00093507"/>
    </source>
</evidence>
<organism evidence="15 16">
    <name type="scientific">Polyrhizophydium stewartii</name>
    <dbReference type="NCBI Taxonomy" id="2732419"/>
    <lineage>
        <taxon>Eukaryota</taxon>
        <taxon>Fungi</taxon>
        <taxon>Fungi incertae sedis</taxon>
        <taxon>Chytridiomycota</taxon>
        <taxon>Chytridiomycota incertae sedis</taxon>
        <taxon>Chytridiomycetes</taxon>
        <taxon>Rhizophydiales</taxon>
        <taxon>Rhizophydiales incertae sedis</taxon>
        <taxon>Polyrhizophydium</taxon>
    </lineage>
</organism>
<keyword evidence="10" id="KW-0206">Cytoskeleton</keyword>
<evidence type="ECO:0000313" key="15">
    <source>
        <dbReference type="EMBL" id="KAL2917808.1"/>
    </source>
</evidence>
<evidence type="ECO:0000256" key="10">
    <source>
        <dbReference type="ARBA" id="ARBA00023212"/>
    </source>
</evidence>
<name>A0ABR4NE63_9FUNG</name>
<keyword evidence="4" id="KW-0963">Cytoplasm</keyword>
<keyword evidence="6" id="KW-0597">Phosphoprotein</keyword>
<dbReference type="PANTHER" id="PTHR13034:SF2">
    <property type="entry name" value="DYNACTIN SUBUNIT 4"/>
    <property type="match status" value="1"/>
</dbReference>
<feature type="region of interest" description="Disordered" evidence="14">
    <location>
        <begin position="504"/>
        <end position="531"/>
    </location>
</feature>
<proteinExistence type="inferred from homology"/>
<evidence type="ECO:0000256" key="14">
    <source>
        <dbReference type="SAM" id="MobiDB-lite"/>
    </source>
</evidence>
<evidence type="ECO:0000313" key="16">
    <source>
        <dbReference type="Proteomes" id="UP001527925"/>
    </source>
</evidence>
<evidence type="ECO:0000256" key="6">
    <source>
        <dbReference type="ARBA" id="ARBA00022553"/>
    </source>
</evidence>
<keyword evidence="16" id="KW-1185">Reference proteome</keyword>
<reference evidence="15 16" key="1">
    <citation type="submission" date="2023-09" db="EMBL/GenBank/DDBJ databases">
        <title>Pangenome analysis of Batrachochytrium dendrobatidis and related Chytrids.</title>
        <authorList>
            <person name="Yacoub M.N."/>
            <person name="Stajich J.E."/>
            <person name="James T.Y."/>
        </authorList>
    </citation>
    <scope>NUCLEOTIDE SEQUENCE [LARGE SCALE GENOMIC DNA]</scope>
    <source>
        <strain evidence="15 16">JEL0888</strain>
    </source>
</reference>
<dbReference type="Proteomes" id="UP001527925">
    <property type="component" value="Unassembled WGS sequence"/>
</dbReference>
<keyword evidence="9" id="KW-0175">Coiled coil</keyword>
<evidence type="ECO:0000256" key="1">
    <source>
        <dbReference type="ARBA" id="ARBA00004300"/>
    </source>
</evidence>
<evidence type="ECO:0000256" key="3">
    <source>
        <dbReference type="ARBA" id="ARBA00004657"/>
    </source>
</evidence>
<accession>A0ABR4NE63</accession>
<feature type="compositionally biased region" description="Low complexity" evidence="14">
    <location>
        <begin position="504"/>
        <end position="514"/>
    </location>
</feature>
<keyword evidence="7" id="KW-0832">Ubl conjugation</keyword>
<feature type="region of interest" description="Disordered" evidence="14">
    <location>
        <begin position="23"/>
        <end position="53"/>
    </location>
</feature>
<feature type="region of interest" description="Disordered" evidence="14">
    <location>
        <begin position="584"/>
        <end position="603"/>
    </location>
</feature>
<comment type="subcellular location">
    <subcellularLocation>
        <location evidence="1">Cytoplasm</location>
        <location evidence="1">Cytoskeleton</location>
        <location evidence="1">Microtubule organizing center</location>
        <location evidence="1">Centrosome</location>
    </subcellularLocation>
    <subcellularLocation>
        <location evidence="2">Cytoplasm</location>
        <location evidence="2">Cytoskeleton</location>
        <location evidence="2">Stress fiber</location>
    </subcellularLocation>
    <subcellularLocation>
        <location evidence="3">Cytoplasm</location>
        <location evidence="3">Myofibril</location>
    </subcellularLocation>
</comment>
<keyword evidence="5" id="KW-1017">Isopeptide bond</keyword>
<evidence type="ECO:0000256" key="11">
    <source>
        <dbReference type="ARBA" id="ARBA00034776"/>
    </source>
</evidence>
<keyword evidence="8" id="KW-0007">Acetylation</keyword>
<comment type="similarity">
    <text evidence="11">Belongs to the dynactin subunit 4 family.</text>
</comment>
<evidence type="ECO:0000256" key="7">
    <source>
        <dbReference type="ARBA" id="ARBA00022843"/>
    </source>
</evidence>
<dbReference type="PANTHER" id="PTHR13034">
    <property type="entry name" value="DYNACTIN P62 SUBUNIT"/>
    <property type="match status" value="1"/>
</dbReference>
<evidence type="ECO:0000256" key="5">
    <source>
        <dbReference type="ARBA" id="ARBA00022499"/>
    </source>
</evidence>
<evidence type="ECO:0000256" key="8">
    <source>
        <dbReference type="ARBA" id="ARBA00022990"/>
    </source>
</evidence>
<feature type="region of interest" description="Disordered" evidence="14">
    <location>
        <begin position="430"/>
        <end position="455"/>
    </location>
</feature>
<comment type="subunit">
    <text evidence="13">Subunit of dynactin, a multiprotein complex part of a tripartite complex with dynein and a adapter, such as BICDL1, BICD2 or HOOK3. The dynactin complex is built around ACTR1A/ACTB filament and consists of an actin-related filament composed of a shoulder domain, a pointed end and a barbed end. Its length is defined by its flexible shoulder domain. The soulder is composed of 2 DCTN1 subunits, 4 DCTN2 and 2 DCTN3. The 4 DCNT2 (via N-terminus) bind the ACTR1A filament and act as molecular rulers to determine the length. The pointed end is important for binding dynein-dynactin cargo adapters. Consists of 4 subunits: ACTR10, DCNT4, DCTN5 and DCTN6. The barbed end is composed of a CAPZA1:CAPZB heterodimers, which binds ACTR1A/ACTB filament and dynactin and stabilizes dynactin. Interacts with ATP7B, but not ATP7A, in a copper-dependent manner. Interacts with ANK2; this interaction is required for localization at costameres. Interacts with N4BP2L1.</text>
</comment>
<evidence type="ECO:0000256" key="2">
    <source>
        <dbReference type="ARBA" id="ARBA00004529"/>
    </source>
</evidence>